<keyword evidence="1" id="KW-0812">Transmembrane</keyword>
<dbReference type="OrthoDB" id="7450715at2"/>
<keyword evidence="3" id="KW-1185">Reference proteome</keyword>
<accession>A0A6I4T6L9</accession>
<sequence>MRRNGRQLSRRFSDHIAYALLVYTGLHIFVTMGAMKTGQGSVLPYLALVVLVMAIVPACRLMQRRWDGCTENAADNAVLGARFRRDCLAVWLCAIGLPFAITGLFTLILPLF</sequence>
<proteinExistence type="predicted"/>
<evidence type="ECO:0000313" key="3">
    <source>
        <dbReference type="Proteomes" id="UP000438476"/>
    </source>
</evidence>
<keyword evidence="1" id="KW-0472">Membrane</keyword>
<feature type="transmembrane region" description="Helical" evidence="1">
    <location>
        <begin position="42"/>
        <end position="62"/>
    </location>
</feature>
<gene>
    <name evidence="2" type="ORF">GRI91_06785</name>
</gene>
<protein>
    <submittedName>
        <fullName evidence="2">Uncharacterized protein</fullName>
    </submittedName>
</protein>
<comment type="caution">
    <text evidence="2">The sequence shown here is derived from an EMBL/GenBank/DDBJ whole genome shotgun (WGS) entry which is preliminary data.</text>
</comment>
<evidence type="ECO:0000313" key="2">
    <source>
        <dbReference type="EMBL" id="MXO65455.1"/>
    </source>
</evidence>
<evidence type="ECO:0000256" key="1">
    <source>
        <dbReference type="SAM" id="Phobius"/>
    </source>
</evidence>
<feature type="transmembrane region" description="Helical" evidence="1">
    <location>
        <begin position="88"/>
        <end position="109"/>
    </location>
</feature>
<dbReference type="EMBL" id="WTYT01000002">
    <property type="protein sequence ID" value="MXO65455.1"/>
    <property type="molecule type" value="Genomic_DNA"/>
</dbReference>
<keyword evidence="1" id="KW-1133">Transmembrane helix</keyword>
<organism evidence="2 3">
    <name type="scientific">Altericroceibacterium endophyticum</name>
    <dbReference type="NCBI Taxonomy" id="1808508"/>
    <lineage>
        <taxon>Bacteria</taxon>
        <taxon>Pseudomonadati</taxon>
        <taxon>Pseudomonadota</taxon>
        <taxon>Alphaproteobacteria</taxon>
        <taxon>Sphingomonadales</taxon>
        <taxon>Erythrobacteraceae</taxon>
        <taxon>Altericroceibacterium</taxon>
    </lineage>
</organism>
<reference evidence="2 3" key="1">
    <citation type="submission" date="2019-12" db="EMBL/GenBank/DDBJ databases">
        <title>Genomic-based taxomic classification of the family Erythrobacteraceae.</title>
        <authorList>
            <person name="Xu L."/>
        </authorList>
    </citation>
    <scope>NUCLEOTIDE SEQUENCE [LARGE SCALE GENOMIC DNA]</scope>
    <source>
        <strain evidence="2 3">LMG 29518</strain>
    </source>
</reference>
<name>A0A6I4T6L9_9SPHN</name>
<feature type="transmembrane region" description="Helical" evidence="1">
    <location>
        <begin position="12"/>
        <end position="30"/>
    </location>
</feature>
<dbReference type="AlphaFoldDB" id="A0A6I4T6L9"/>
<dbReference type="Proteomes" id="UP000438476">
    <property type="component" value="Unassembled WGS sequence"/>
</dbReference>